<dbReference type="EMBL" id="LCYA01000078">
    <property type="protein sequence ID" value="KWV87210.1"/>
    <property type="molecule type" value="Genomic_DNA"/>
</dbReference>
<organism evidence="2 3">
    <name type="scientific">Pseudomonas fluorescens</name>
    <dbReference type="NCBI Taxonomy" id="294"/>
    <lineage>
        <taxon>Bacteria</taxon>
        <taxon>Pseudomonadati</taxon>
        <taxon>Pseudomonadota</taxon>
        <taxon>Gammaproteobacteria</taxon>
        <taxon>Pseudomonadales</taxon>
        <taxon>Pseudomonadaceae</taxon>
        <taxon>Pseudomonas</taxon>
    </lineage>
</organism>
<feature type="compositionally biased region" description="Basic residues" evidence="1">
    <location>
        <begin position="267"/>
        <end position="276"/>
    </location>
</feature>
<sequence length="276" mass="29995">MFVRHALDQAFVAHGFVHRLQRVGAVFEGDFHLARRVLGDSCARRNPLQFAGAVEVGKKRLDLLQFAQAVDLRRTRAIAIHIPRRLRAAVAVGLLVEQIELQLRRHHRVITVGLERLDNIGQQVPGVGHGGGQAFGGVHADLHRCGGDQAPWHALQAAADRVGAAVNIPHLPDQPGVFYVIAIDGQAEDGTGQKPATFVHRQQFVAVQQLAARYAVVIEDKQLEHLNVGVLFKEGLGFMQAGKNTHGNSHTFASGKRAGAAGQMRTGARHPWGRST</sequence>
<proteinExistence type="predicted"/>
<gene>
    <name evidence="2" type="ORF">PFLmoz3_03058</name>
</gene>
<evidence type="ECO:0000313" key="3">
    <source>
        <dbReference type="Proteomes" id="UP000061348"/>
    </source>
</evidence>
<dbReference type="AlphaFoldDB" id="A0A109LH21"/>
<accession>A0A109LH21</accession>
<name>A0A109LH21_PSEFL</name>
<evidence type="ECO:0000313" key="2">
    <source>
        <dbReference type="EMBL" id="KWV87210.1"/>
    </source>
</evidence>
<feature type="region of interest" description="Disordered" evidence="1">
    <location>
        <begin position="253"/>
        <end position="276"/>
    </location>
</feature>
<dbReference type="Proteomes" id="UP000061348">
    <property type="component" value="Unassembled WGS sequence"/>
</dbReference>
<comment type="caution">
    <text evidence="2">The sequence shown here is derived from an EMBL/GenBank/DDBJ whole genome shotgun (WGS) entry which is preliminary data.</text>
</comment>
<reference evidence="2 3" key="1">
    <citation type="submission" date="2015-05" db="EMBL/GenBank/DDBJ databases">
        <title>A genomic and transcriptomic approach to investigate the blue pigment phenotype in Pseudomonas fluorescens.</title>
        <authorList>
            <person name="Andreani N.A."/>
            <person name="Cardazzo B."/>
        </authorList>
    </citation>
    <scope>NUCLEOTIDE SEQUENCE [LARGE SCALE GENOMIC DNA]</scope>
    <source>
        <strain evidence="2 3">Ps_22</strain>
    </source>
</reference>
<protein>
    <submittedName>
        <fullName evidence="2">Uncharacterized protein</fullName>
    </submittedName>
</protein>
<evidence type="ECO:0000256" key="1">
    <source>
        <dbReference type="SAM" id="MobiDB-lite"/>
    </source>
</evidence>